<organism evidence="1 2">
    <name type="scientific">Paenibacillus mucilaginosus K02</name>
    <dbReference type="NCBI Taxonomy" id="997761"/>
    <lineage>
        <taxon>Bacteria</taxon>
        <taxon>Bacillati</taxon>
        <taxon>Bacillota</taxon>
        <taxon>Bacilli</taxon>
        <taxon>Bacillales</taxon>
        <taxon>Paenibacillaceae</taxon>
        <taxon>Paenibacillus</taxon>
    </lineage>
</organism>
<sequence>MLGREIAELRFVMMAIEGGILKIKELRFAMGEMRRIFAKTGADKEPEFRYSLGNDGK</sequence>
<dbReference type="HOGENOM" id="CLU_2992430_0_0_9"/>
<protein>
    <submittedName>
        <fullName evidence="1">Uncharacterized protein</fullName>
    </submittedName>
</protein>
<evidence type="ECO:0000313" key="1">
    <source>
        <dbReference type="EMBL" id="AGN70813.1"/>
    </source>
</evidence>
<dbReference type="Proteomes" id="UP000007392">
    <property type="component" value="Chromosome"/>
</dbReference>
<dbReference type="AlphaFoldDB" id="R9UNH4"/>
<evidence type="ECO:0000313" key="2">
    <source>
        <dbReference type="Proteomes" id="UP000007392"/>
    </source>
</evidence>
<gene>
    <name evidence="1" type="ORF">B2K_40310</name>
</gene>
<name>R9UNH4_9BACL</name>
<dbReference type="KEGG" id="pmw:B2K_40310"/>
<dbReference type="EMBL" id="CP003422">
    <property type="protein sequence ID" value="AGN70813.1"/>
    <property type="molecule type" value="Genomic_DNA"/>
</dbReference>
<proteinExistence type="predicted"/>
<accession>R9UNH4</accession>
<reference evidence="1 2" key="1">
    <citation type="submission" date="2013-06" db="EMBL/GenBank/DDBJ databases">
        <title>Complete genome sequence of Paenibacillus mucilaginosus K02.</title>
        <authorList>
            <person name="Xiao B."/>
            <person name="Sun L."/>
            <person name="Xiao L."/>
            <person name="Lian B."/>
        </authorList>
    </citation>
    <scope>NUCLEOTIDE SEQUENCE [LARGE SCALE GENOMIC DNA]</scope>
    <source>
        <strain evidence="1 2">K02</strain>
    </source>
</reference>